<evidence type="ECO:0000256" key="5">
    <source>
        <dbReference type="ARBA" id="ARBA00034820"/>
    </source>
</evidence>
<dbReference type="KEGG" id="vg:2943668"/>
<dbReference type="RefSeq" id="NP_938286.1">
    <property type="nucleotide sequence ID" value="NC_005179.1"/>
</dbReference>
<reference evidence="6 7" key="1">
    <citation type="journal article" date="1995" name="J. Gen. Virol.">
        <title>Identification and characterization of the thymidine kinase gene of Yaba virus.</title>
        <authorList>
            <person name="Amano H."/>
            <person name="Ueda Y."/>
            <person name="Miyamura T."/>
        </authorList>
    </citation>
    <scope>NUCLEOTIDE SEQUENCE [LARGE SCALE GENOMIC DNA]</scope>
    <source>
        <strain evidence="7">VR587</strain>
    </source>
</reference>
<comment type="similarity">
    <text evidence="4">Belongs to the orthopoxvirus OPG058 family.</text>
</comment>
<organismHost>
    <name type="scientific">Homo sapiens</name>
    <name type="common">Human</name>
    <dbReference type="NCBI Taxonomy" id="9606"/>
</organismHost>
<evidence type="ECO:0000256" key="1">
    <source>
        <dbReference type="ARBA" id="ARBA00004307"/>
    </source>
</evidence>
<organism evidence="6 7">
    <name type="scientific">Yaba monkey tumor virus (strain VR587)</name>
    <name type="common">YMTV</name>
    <dbReference type="NCBI Taxonomy" id="928314"/>
    <lineage>
        <taxon>Viruses</taxon>
        <taxon>Varidnaviria</taxon>
        <taxon>Bamfordvirae</taxon>
        <taxon>Nucleocytoviricota</taxon>
        <taxon>Pokkesviricetes</taxon>
        <taxon>Chitovirales</taxon>
        <taxon>Poxviridae</taxon>
        <taxon>Chordopoxvirinae</taxon>
        <taxon>Yatapoxvirus</taxon>
        <taxon>Yatapoxvirus yabapox</taxon>
        <taxon>Yaba monkey tumor virus</taxon>
    </lineage>
</organism>
<dbReference type="EMBL" id="AY386371">
    <property type="protein sequence ID" value="AAR07387.1"/>
    <property type="molecule type" value="Genomic_DNA"/>
</dbReference>
<evidence type="ECO:0000313" key="6">
    <source>
        <dbReference type="EMBL" id="AAR07387.1"/>
    </source>
</evidence>
<dbReference type="Proteomes" id="UP000008596">
    <property type="component" value="Segment"/>
</dbReference>
<reference evidence="6 7" key="2">
    <citation type="journal article" date="2003" name="J. Virol.">
        <title>Complete genomic sequence and comparative analysis of the tumorigenic poxvirus Yaba monkey tumor virus.</title>
        <authorList>
            <person name="Brunetti C.R."/>
            <person name="Amano H."/>
            <person name="Ueda Y."/>
            <person name="Qin J."/>
            <person name="Miyamura T."/>
            <person name="Suzuki T."/>
            <person name="Li X."/>
            <person name="Barrett J.W."/>
            <person name="McFadden G."/>
        </authorList>
    </citation>
    <scope>NUCLEOTIDE SEQUENCE [LARGE SCALE GENOMIC DNA]</scope>
    <source>
        <strain evidence="7">VR587</strain>
    </source>
</reference>
<proteinExistence type="inferred from homology"/>
<accession>Q6TUY2</accession>
<organismHost>
    <name type="scientific">Macaca</name>
    <name type="common">macaques</name>
    <dbReference type="NCBI Taxonomy" id="9539"/>
</organismHost>
<sequence>MTFAIIVTSLVSLFDASIPFQLKICRQQCESLGETVVNEIKLFGYVNKKTLFTSKWVNVYNNDIDTIVFYHIKQLSIGIKKLYNILTKNRIYPIKIYFARDYLVFGGLPPSFKTITINLKTQNRIKIKKFINLISNTDDIDILKNFVRDNFGNVNVLLKLVKKNVLWITVILSNKNNSRLNVIKFKNFVYKIKKLDTKNDKLISEICNNLKSIKI</sequence>
<organismHost>
    <name type="scientific">Papio hamadryas</name>
    <name type="common">Hamadryas baboon</name>
    <dbReference type="NCBI Taxonomy" id="9557"/>
</organismHost>
<dbReference type="PIRSF" id="PIRSF015792">
    <property type="entry name" value="VAC_F16L"/>
    <property type="match status" value="1"/>
</dbReference>
<evidence type="ECO:0000256" key="3">
    <source>
        <dbReference type="ARBA" id="ARBA00022562"/>
    </source>
</evidence>
<name>Q6TUY2_YMTV5</name>
<comment type="subcellular location">
    <subcellularLocation>
        <location evidence="1">Host nucleus</location>
        <location evidence="1">Host nucleolus</location>
    </subcellularLocation>
</comment>
<keyword evidence="7" id="KW-1185">Reference proteome</keyword>
<dbReference type="GeneID" id="2943668"/>
<evidence type="ECO:0000256" key="4">
    <source>
        <dbReference type="ARBA" id="ARBA00034705"/>
    </source>
</evidence>
<protein>
    <recommendedName>
        <fullName evidence="5">Protein OPG061</fullName>
    </recommendedName>
</protein>
<keyword evidence="2" id="KW-0244">Early protein</keyword>
<evidence type="ECO:0000313" key="7">
    <source>
        <dbReference type="Proteomes" id="UP000008596"/>
    </source>
</evidence>
<dbReference type="GO" id="GO:0044196">
    <property type="term" value="C:host cell nucleolus"/>
    <property type="evidence" value="ECO:0007669"/>
    <property type="project" value="UniProtKB-SubCell"/>
</dbReference>
<dbReference type="Pfam" id="PF04708">
    <property type="entry name" value="Pox_F16"/>
    <property type="match status" value="1"/>
</dbReference>
<keyword evidence="3" id="KW-1048">Host nucleus</keyword>
<dbReference type="InterPro" id="IPR006798">
    <property type="entry name" value="Poxvirus_F16"/>
</dbReference>
<organismHost>
    <name type="scientific">Erythrocebus patas</name>
    <name type="common">Red guenon</name>
    <name type="synonym">Cercopithecus patas</name>
    <dbReference type="NCBI Taxonomy" id="9538"/>
</organismHost>
<evidence type="ECO:0000256" key="2">
    <source>
        <dbReference type="ARBA" id="ARBA00022518"/>
    </source>
</evidence>
<reference evidence="6 7" key="3">
    <citation type="journal article" date="2003" name="Proc. Natl. Acad. Sci. U.S.A.">
        <title>A secreted high-affinity inhibitor of human TNF from Tanapox virus.</title>
        <authorList>
            <person name="Brunetti C.R."/>
            <person name="Paulose-Murphy M."/>
            <person name="Singh R."/>
            <person name="Qin J."/>
            <person name="Barrett J.W."/>
            <person name="Tardivel A."/>
            <person name="Schneider P."/>
            <person name="Essani K."/>
            <person name="McFadden G."/>
        </authorList>
    </citation>
    <scope>NUCLEOTIDE SEQUENCE [LARGE SCALE GENOMIC DNA]</scope>
    <source>
        <strain evidence="7">VR587</strain>
    </source>
</reference>